<feature type="chain" id="PRO_5045280851" description="Mid2 domain-containing protein" evidence="3">
    <location>
        <begin position="33"/>
        <end position="300"/>
    </location>
</feature>
<dbReference type="CDD" id="cd12087">
    <property type="entry name" value="TM_EGFR-like"/>
    <property type="match status" value="1"/>
</dbReference>
<protein>
    <recommendedName>
        <fullName evidence="6">Mid2 domain-containing protein</fullName>
    </recommendedName>
</protein>
<dbReference type="EMBL" id="JAZHXI010000018">
    <property type="protein sequence ID" value="KAL2061933.1"/>
    <property type="molecule type" value="Genomic_DNA"/>
</dbReference>
<name>A0ABR4BWB8_9HELO</name>
<evidence type="ECO:0000256" key="1">
    <source>
        <dbReference type="SAM" id="MobiDB-lite"/>
    </source>
</evidence>
<keyword evidence="2" id="KW-0472">Membrane</keyword>
<evidence type="ECO:0000313" key="4">
    <source>
        <dbReference type="EMBL" id="KAL2061933.1"/>
    </source>
</evidence>
<evidence type="ECO:0000256" key="3">
    <source>
        <dbReference type="SAM" id="SignalP"/>
    </source>
</evidence>
<gene>
    <name evidence="4" type="ORF">VTL71DRAFT_7311</name>
</gene>
<keyword evidence="2" id="KW-1133">Transmembrane helix</keyword>
<reference evidence="4 5" key="1">
    <citation type="journal article" date="2024" name="Commun. Biol.">
        <title>Comparative genomic analysis of thermophilic fungi reveals convergent evolutionary adaptations and gene losses.</title>
        <authorList>
            <person name="Steindorff A.S."/>
            <person name="Aguilar-Pontes M.V."/>
            <person name="Robinson A.J."/>
            <person name="Andreopoulos B."/>
            <person name="LaButti K."/>
            <person name="Kuo A."/>
            <person name="Mondo S."/>
            <person name="Riley R."/>
            <person name="Otillar R."/>
            <person name="Haridas S."/>
            <person name="Lipzen A."/>
            <person name="Grimwood J."/>
            <person name="Schmutz J."/>
            <person name="Clum A."/>
            <person name="Reid I.D."/>
            <person name="Moisan M.C."/>
            <person name="Butler G."/>
            <person name="Nguyen T.T.M."/>
            <person name="Dewar K."/>
            <person name="Conant G."/>
            <person name="Drula E."/>
            <person name="Henrissat B."/>
            <person name="Hansel C."/>
            <person name="Singer S."/>
            <person name="Hutchinson M.I."/>
            <person name="de Vries R.P."/>
            <person name="Natvig D.O."/>
            <person name="Powell A.J."/>
            <person name="Tsang A."/>
            <person name="Grigoriev I.V."/>
        </authorList>
    </citation>
    <scope>NUCLEOTIDE SEQUENCE [LARGE SCALE GENOMIC DNA]</scope>
    <source>
        <strain evidence="4 5">CBS 494.80</strain>
    </source>
</reference>
<organism evidence="4 5">
    <name type="scientific">Oculimacula yallundae</name>
    <dbReference type="NCBI Taxonomy" id="86028"/>
    <lineage>
        <taxon>Eukaryota</taxon>
        <taxon>Fungi</taxon>
        <taxon>Dikarya</taxon>
        <taxon>Ascomycota</taxon>
        <taxon>Pezizomycotina</taxon>
        <taxon>Leotiomycetes</taxon>
        <taxon>Helotiales</taxon>
        <taxon>Ploettnerulaceae</taxon>
        <taxon>Oculimacula</taxon>
    </lineage>
</organism>
<feature type="transmembrane region" description="Helical" evidence="2">
    <location>
        <begin position="206"/>
        <end position="229"/>
    </location>
</feature>
<feature type="region of interest" description="Disordered" evidence="1">
    <location>
        <begin position="261"/>
        <end position="300"/>
    </location>
</feature>
<keyword evidence="2" id="KW-0812">Transmembrane</keyword>
<feature type="signal peptide" evidence="3">
    <location>
        <begin position="1"/>
        <end position="32"/>
    </location>
</feature>
<evidence type="ECO:0000313" key="5">
    <source>
        <dbReference type="Proteomes" id="UP001595075"/>
    </source>
</evidence>
<accession>A0ABR4BWB8</accession>
<dbReference type="Proteomes" id="UP001595075">
    <property type="component" value="Unassembled WGS sequence"/>
</dbReference>
<feature type="region of interest" description="Disordered" evidence="1">
    <location>
        <begin position="169"/>
        <end position="201"/>
    </location>
</feature>
<comment type="caution">
    <text evidence="4">The sequence shown here is derived from an EMBL/GenBank/DDBJ whole genome shotgun (WGS) entry which is preliminary data.</text>
</comment>
<proteinExistence type="predicted"/>
<feature type="compositionally biased region" description="Low complexity" evidence="1">
    <location>
        <begin position="169"/>
        <end position="197"/>
    </location>
</feature>
<evidence type="ECO:0000256" key="2">
    <source>
        <dbReference type="SAM" id="Phobius"/>
    </source>
</evidence>
<keyword evidence="5" id="KW-1185">Reference proteome</keyword>
<feature type="compositionally biased region" description="Basic and acidic residues" evidence="1">
    <location>
        <begin position="277"/>
        <end position="300"/>
    </location>
</feature>
<sequence length="300" mass="31942">MIYSVTDMASKLATTSYFLLLAIPFLTPTISAQASNTCFVLNGRKTYDSGYRCNNATTGHSACCGEGATCYSNGLCEQFNGPVVDYLRVGCTDPTWQDPACLNQCASVQNFTTAGLRFCGASVEASTSYCCDDGTQGVGSFHCCESPLSIFRISPAATVLAQIPLSQLPTSTSSASQTSTSATTSSAPVTSTSALPSDEGHPSTTVIVGAAMGVSGTLIILGLIGFSLWRRRRDANQNRPFELQDNDVAGSHLYRRNEFTPKAFETETSPVTPMGDSGDKHYEGAHQRLPDRNRPYELGA</sequence>
<keyword evidence="3" id="KW-0732">Signal</keyword>
<evidence type="ECO:0008006" key="6">
    <source>
        <dbReference type="Google" id="ProtNLM"/>
    </source>
</evidence>